<sequence length="262" mass="27526">MSGDPSDVSTGAPNGGPRVNRLVPAPLETVTLSEAFAFPEGVQQWVRAVFVASVDGAATISGRAGGLGNDTDKSLFALNRALADVILVGAGTARIEDYGPAEDDRQWRHLRQGRTPTAPMAVVSHSLDFDFSSPLFTEAPDDARTIVITCADAPAQARAQAAEVAEVVVAGRSTVNLSAAIAELVSRGLTRIVCEGGPRLFTDLLRTGDVDELSLTRSPMLVAGDGTSILHGARFDPPADLSLASLYGTDDGYLYLLYRRTG</sequence>
<dbReference type="InterPro" id="IPR002734">
    <property type="entry name" value="RibDG_C"/>
</dbReference>
<dbReference type="NCBIfam" id="NF010663">
    <property type="entry name" value="PRK14059.1-1"/>
    <property type="match status" value="1"/>
</dbReference>
<comment type="caution">
    <text evidence="6">The sequence shown here is derived from an EMBL/GenBank/DDBJ whole genome shotgun (WGS) entry which is preliminary data.</text>
</comment>
<reference evidence="6 7" key="1">
    <citation type="journal article" date="2017" name="Elife">
        <title>Extensive horizontal gene transfer in cheese-associated bacteria.</title>
        <authorList>
            <person name="Bonham K.S."/>
            <person name="Wolfe B.E."/>
            <person name="Dutton R.J."/>
        </authorList>
    </citation>
    <scope>NUCLEOTIDE SEQUENCE [LARGE SCALE GENOMIC DNA]</scope>
    <source>
        <strain evidence="6 7">962_8</strain>
    </source>
</reference>
<dbReference type="PANTHER" id="PTHR38011">
    <property type="entry name" value="DIHYDROFOLATE REDUCTASE FAMILY PROTEIN (AFU_ORTHOLOGUE AFUA_8G06820)"/>
    <property type="match status" value="1"/>
</dbReference>
<keyword evidence="3" id="KW-0560">Oxidoreductase</keyword>
<evidence type="ECO:0000256" key="4">
    <source>
        <dbReference type="SAM" id="MobiDB-lite"/>
    </source>
</evidence>
<feature type="domain" description="Bacterial bifunctional deaminase-reductase C-terminal" evidence="5">
    <location>
        <begin position="45"/>
        <end position="253"/>
    </location>
</feature>
<gene>
    <name evidence="6" type="ORF">CIK65_03460</name>
</gene>
<evidence type="ECO:0000259" key="5">
    <source>
        <dbReference type="Pfam" id="PF01872"/>
    </source>
</evidence>
<protein>
    <recommendedName>
        <fullName evidence="5">Bacterial bifunctional deaminase-reductase C-terminal domain-containing protein</fullName>
    </recommendedName>
</protein>
<dbReference type="AlphaFoldDB" id="A0A2A3YY10"/>
<organism evidence="6 7">
    <name type="scientific">Brevibacterium aurantiacum</name>
    <dbReference type="NCBI Taxonomy" id="273384"/>
    <lineage>
        <taxon>Bacteria</taxon>
        <taxon>Bacillati</taxon>
        <taxon>Actinomycetota</taxon>
        <taxon>Actinomycetes</taxon>
        <taxon>Micrococcales</taxon>
        <taxon>Brevibacteriaceae</taxon>
        <taxon>Brevibacterium</taxon>
    </lineage>
</organism>
<dbReference type="PANTHER" id="PTHR38011:SF7">
    <property type="entry name" value="2,5-DIAMINO-6-RIBOSYLAMINO-4(3H)-PYRIMIDINONE 5'-PHOSPHATE REDUCTASE"/>
    <property type="match status" value="1"/>
</dbReference>
<dbReference type="Gene3D" id="3.40.430.10">
    <property type="entry name" value="Dihydrofolate Reductase, subunit A"/>
    <property type="match status" value="1"/>
</dbReference>
<dbReference type="SUPFAM" id="SSF53597">
    <property type="entry name" value="Dihydrofolate reductase-like"/>
    <property type="match status" value="1"/>
</dbReference>
<dbReference type="Pfam" id="PF01872">
    <property type="entry name" value="RibD_C"/>
    <property type="match status" value="1"/>
</dbReference>
<evidence type="ECO:0000256" key="2">
    <source>
        <dbReference type="ARBA" id="ARBA00022857"/>
    </source>
</evidence>
<accession>A0A2A3YY10</accession>
<dbReference type="GO" id="GO:0009231">
    <property type="term" value="P:riboflavin biosynthetic process"/>
    <property type="evidence" value="ECO:0007669"/>
    <property type="project" value="InterPro"/>
</dbReference>
<dbReference type="EMBL" id="NRGQ01000004">
    <property type="protein sequence ID" value="PCC44151.1"/>
    <property type="molecule type" value="Genomic_DNA"/>
</dbReference>
<name>A0A2A3YY10_BREAU</name>
<dbReference type="InterPro" id="IPR050765">
    <property type="entry name" value="Riboflavin_Biosynth_HTPR"/>
</dbReference>
<dbReference type="InterPro" id="IPR024072">
    <property type="entry name" value="DHFR-like_dom_sf"/>
</dbReference>
<comment type="pathway">
    <text evidence="1">Cofactor biosynthesis; riboflavin biosynthesis.</text>
</comment>
<evidence type="ECO:0000256" key="3">
    <source>
        <dbReference type="ARBA" id="ARBA00023002"/>
    </source>
</evidence>
<dbReference type="RefSeq" id="WP_096168397.1">
    <property type="nucleotide sequence ID" value="NZ_NRGQ01000004.1"/>
</dbReference>
<proteinExistence type="predicted"/>
<dbReference type="Proteomes" id="UP000218620">
    <property type="component" value="Unassembled WGS sequence"/>
</dbReference>
<dbReference type="GO" id="GO:0008703">
    <property type="term" value="F:5-amino-6-(5-phosphoribosylamino)uracil reductase activity"/>
    <property type="evidence" value="ECO:0007669"/>
    <property type="project" value="InterPro"/>
</dbReference>
<evidence type="ECO:0000256" key="1">
    <source>
        <dbReference type="ARBA" id="ARBA00005104"/>
    </source>
</evidence>
<keyword evidence="2" id="KW-0521">NADP</keyword>
<evidence type="ECO:0000313" key="6">
    <source>
        <dbReference type="EMBL" id="PCC44151.1"/>
    </source>
</evidence>
<evidence type="ECO:0000313" key="7">
    <source>
        <dbReference type="Proteomes" id="UP000218620"/>
    </source>
</evidence>
<feature type="region of interest" description="Disordered" evidence="4">
    <location>
        <begin position="1"/>
        <end position="21"/>
    </location>
</feature>